<gene>
    <name evidence="1" type="ORF">DPMN_160151</name>
</gene>
<evidence type="ECO:0000313" key="1">
    <source>
        <dbReference type="EMBL" id="KAH3782239.1"/>
    </source>
</evidence>
<name>A0A9D4IRD2_DREPO</name>
<comment type="caution">
    <text evidence="1">The sequence shown here is derived from an EMBL/GenBank/DDBJ whole genome shotgun (WGS) entry which is preliminary data.</text>
</comment>
<dbReference type="Proteomes" id="UP000828390">
    <property type="component" value="Unassembled WGS sequence"/>
</dbReference>
<dbReference type="AlphaFoldDB" id="A0A9D4IRD2"/>
<sequence>MVWRMHFPIPPFFLNIHHFPIPPFFLNIHHFPSPLSFLNMQRPREFRVNDEVNITIATDSTGRKFIHQVIAESTKKSQKITGLTIRLMIPQEKERSTSWQYVLSSPML</sequence>
<organism evidence="1 2">
    <name type="scientific">Dreissena polymorpha</name>
    <name type="common">Zebra mussel</name>
    <name type="synonym">Mytilus polymorpha</name>
    <dbReference type="NCBI Taxonomy" id="45954"/>
    <lineage>
        <taxon>Eukaryota</taxon>
        <taxon>Metazoa</taxon>
        <taxon>Spiralia</taxon>
        <taxon>Lophotrochozoa</taxon>
        <taxon>Mollusca</taxon>
        <taxon>Bivalvia</taxon>
        <taxon>Autobranchia</taxon>
        <taxon>Heteroconchia</taxon>
        <taxon>Euheterodonta</taxon>
        <taxon>Imparidentia</taxon>
        <taxon>Neoheterodontei</taxon>
        <taxon>Myida</taxon>
        <taxon>Dreissenoidea</taxon>
        <taxon>Dreissenidae</taxon>
        <taxon>Dreissena</taxon>
    </lineage>
</organism>
<dbReference type="EMBL" id="JAIWYP010000008">
    <property type="protein sequence ID" value="KAH3782239.1"/>
    <property type="molecule type" value="Genomic_DNA"/>
</dbReference>
<proteinExistence type="predicted"/>
<reference evidence="1" key="1">
    <citation type="journal article" date="2019" name="bioRxiv">
        <title>The Genome of the Zebra Mussel, Dreissena polymorpha: A Resource for Invasive Species Research.</title>
        <authorList>
            <person name="McCartney M.A."/>
            <person name="Auch B."/>
            <person name="Kono T."/>
            <person name="Mallez S."/>
            <person name="Zhang Y."/>
            <person name="Obille A."/>
            <person name="Becker A."/>
            <person name="Abrahante J.E."/>
            <person name="Garbe J."/>
            <person name="Badalamenti J.P."/>
            <person name="Herman A."/>
            <person name="Mangelson H."/>
            <person name="Liachko I."/>
            <person name="Sullivan S."/>
            <person name="Sone E.D."/>
            <person name="Koren S."/>
            <person name="Silverstein K.A.T."/>
            <person name="Beckman K.B."/>
            <person name="Gohl D.M."/>
        </authorList>
    </citation>
    <scope>NUCLEOTIDE SEQUENCE</scope>
    <source>
        <strain evidence="1">Duluth1</strain>
        <tissue evidence="1">Whole animal</tissue>
    </source>
</reference>
<evidence type="ECO:0000313" key="2">
    <source>
        <dbReference type="Proteomes" id="UP000828390"/>
    </source>
</evidence>
<protein>
    <submittedName>
        <fullName evidence="1">Uncharacterized protein</fullName>
    </submittedName>
</protein>
<keyword evidence="2" id="KW-1185">Reference proteome</keyword>
<accession>A0A9D4IRD2</accession>
<reference evidence="1" key="2">
    <citation type="submission" date="2020-11" db="EMBL/GenBank/DDBJ databases">
        <authorList>
            <person name="McCartney M.A."/>
            <person name="Auch B."/>
            <person name="Kono T."/>
            <person name="Mallez S."/>
            <person name="Becker A."/>
            <person name="Gohl D.M."/>
            <person name="Silverstein K.A.T."/>
            <person name="Koren S."/>
            <person name="Bechman K.B."/>
            <person name="Herman A."/>
            <person name="Abrahante J.E."/>
            <person name="Garbe J."/>
        </authorList>
    </citation>
    <scope>NUCLEOTIDE SEQUENCE</scope>
    <source>
        <strain evidence="1">Duluth1</strain>
        <tissue evidence="1">Whole animal</tissue>
    </source>
</reference>